<organism evidence="6 7">
    <name type="scientific">Blautia wexlerae</name>
    <dbReference type="NCBI Taxonomy" id="418240"/>
    <lineage>
        <taxon>Bacteria</taxon>
        <taxon>Bacillati</taxon>
        <taxon>Bacillota</taxon>
        <taxon>Clostridia</taxon>
        <taxon>Lachnospirales</taxon>
        <taxon>Lachnospiraceae</taxon>
        <taxon>Blautia</taxon>
    </lineage>
</organism>
<dbReference type="SUPFAM" id="SSF46689">
    <property type="entry name" value="Homeodomain-like"/>
    <property type="match status" value="1"/>
</dbReference>
<feature type="domain" description="SIS" evidence="5">
    <location>
        <begin position="127"/>
        <end position="267"/>
    </location>
</feature>
<keyword evidence="3" id="KW-0804">Transcription</keyword>
<dbReference type="Gene3D" id="3.40.50.10490">
    <property type="entry name" value="Glucose-6-phosphate isomerase like protein, domain 1"/>
    <property type="match status" value="1"/>
</dbReference>
<keyword evidence="1" id="KW-0805">Transcription regulation</keyword>
<feature type="domain" description="HTH rpiR-type" evidence="4">
    <location>
        <begin position="3"/>
        <end position="79"/>
    </location>
</feature>
<evidence type="ECO:0000313" key="6">
    <source>
        <dbReference type="EMBL" id="CUN75017.1"/>
    </source>
</evidence>
<dbReference type="GO" id="GO:0003677">
    <property type="term" value="F:DNA binding"/>
    <property type="evidence" value="ECO:0007669"/>
    <property type="project" value="UniProtKB-KW"/>
</dbReference>
<evidence type="ECO:0000256" key="1">
    <source>
        <dbReference type="ARBA" id="ARBA00023015"/>
    </source>
</evidence>
<evidence type="ECO:0000259" key="5">
    <source>
        <dbReference type="PROSITE" id="PS51464"/>
    </source>
</evidence>
<protein>
    <submittedName>
        <fullName evidence="6">Uncharacterized HTH-type transcriptional regulator ybbH</fullName>
    </submittedName>
</protein>
<dbReference type="SUPFAM" id="SSF53697">
    <property type="entry name" value="SIS domain"/>
    <property type="match status" value="1"/>
</dbReference>
<accession>A0A173ZFX8</accession>
<sequence>MADNILDSITEQYHSLTKSGKKLADYVFSHTAETQYLSITSLAENCDVSEATITRFCRGLGLSGYNAFKLALAQADRMTDLGDSGNSAEPVSSEDSITTIAAKVHAANIISLNESYELFDEKTMTQAVSILSKARRIYCFGQGGSMVMAMEAWARFSTAAPNFIHISDSHMQASAVSLADSKDAILFFSYSGSTKDMCDTLSIASQRGVPVILVTHFPKSAGAEFATVVLQCGCNESPLQSGSVAAKVGQLFLIDCMFYGFCCHKPEARSAARSATAHAIANKLL</sequence>
<evidence type="ECO:0000256" key="3">
    <source>
        <dbReference type="ARBA" id="ARBA00023163"/>
    </source>
</evidence>
<dbReference type="Gene3D" id="1.10.10.10">
    <property type="entry name" value="Winged helix-like DNA-binding domain superfamily/Winged helix DNA-binding domain"/>
    <property type="match status" value="1"/>
</dbReference>
<dbReference type="PROSITE" id="PS51464">
    <property type="entry name" value="SIS"/>
    <property type="match status" value="1"/>
</dbReference>
<dbReference type="Pfam" id="PF01380">
    <property type="entry name" value="SIS"/>
    <property type="match status" value="1"/>
</dbReference>
<keyword evidence="2" id="KW-0238">DNA-binding</keyword>
<dbReference type="InterPro" id="IPR036388">
    <property type="entry name" value="WH-like_DNA-bd_sf"/>
</dbReference>
<evidence type="ECO:0000313" key="7">
    <source>
        <dbReference type="Proteomes" id="UP000095431"/>
    </source>
</evidence>
<dbReference type="PANTHER" id="PTHR30514">
    <property type="entry name" value="GLUCOKINASE"/>
    <property type="match status" value="1"/>
</dbReference>
<proteinExistence type="predicted"/>
<dbReference type="PANTHER" id="PTHR30514:SF1">
    <property type="entry name" value="HTH-TYPE TRANSCRIPTIONAL REGULATOR HEXR-RELATED"/>
    <property type="match status" value="1"/>
</dbReference>
<dbReference type="InterPro" id="IPR046348">
    <property type="entry name" value="SIS_dom_sf"/>
</dbReference>
<dbReference type="CDD" id="cd05013">
    <property type="entry name" value="SIS_RpiR"/>
    <property type="match status" value="1"/>
</dbReference>
<dbReference type="GO" id="GO:0097367">
    <property type="term" value="F:carbohydrate derivative binding"/>
    <property type="evidence" value="ECO:0007669"/>
    <property type="project" value="InterPro"/>
</dbReference>
<dbReference type="Proteomes" id="UP000095431">
    <property type="component" value="Unassembled WGS sequence"/>
</dbReference>
<dbReference type="InterPro" id="IPR000281">
    <property type="entry name" value="HTH_RpiR"/>
</dbReference>
<dbReference type="GO" id="GO:0003700">
    <property type="term" value="F:DNA-binding transcription factor activity"/>
    <property type="evidence" value="ECO:0007669"/>
    <property type="project" value="InterPro"/>
</dbReference>
<reference evidence="6 7" key="1">
    <citation type="submission" date="2015-09" db="EMBL/GenBank/DDBJ databases">
        <authorList>
            <consortium name="Pathogen Informatics"/>
        </authorList>
    </citation>
    <scope>NUCLEOTIDE SEQUENCE [LARGE SCALE GENOMIC DNA]</scope>
    <source>
        <strain evidence="6 7">2789STDY5834863</strain>
    </source>
</reference>
<dbReference type="Pfam" id="PF01418">
    <property type="entry name" value="HTH_6"/>
    <property type="match status" value="1"/>
</dbReference>
<dbReference type="PROSITE" id="PS51071">
    <property type="entry name" value="HTH_RPIR"/>
    <property type="match status" value="1"/>
</dbReference>
<dbReference type="EMBL" id="CYZN01000005">
    <property type="protein sequence ID" value="CUN75017.1"/>
    <property type="molecule type" value="Genomic_DNA"/>
</dbReference>
<gene>
    <name evidence="6" type="primary">ybbH_1</name>
    <name evidence="6" type="ORF">ERS852478_00980</name>
</gene>
<name>A0A173ZFX8_9FIRM</name>
<dbReference type="InterPro" id="IPR047640">
    <property type="entry name" value="RpiR-like"/>
</dbReference>
<dbReference type="RefSeq" id="WP_055199867.1">
    <property type="nucleotide sequence ID" value="NZ_BTHH01000004.1"/>
</dbReference>
<dbReference type="GO" id="GO:1901135">
    <property type="term" value="P:carbohydrate derivative metabolic process"/>
    <property type="evidence" value="ECO:0007669"/>
    <property type="project" value="InterPro"/>
</dbReference>
<dbReference type="InterPro" id="IPR009057">
    <property type="entry name" value="Homeodomain-like_sf"/>
</dbReference>
<dbReference type="InterPro" id="IPR035472">
    <property type="entry name" value="RpiR-like_SIS"/>
</dbReference>
<dbReference type="InterPro" id="IPR001347">
    <property type="entry name" value="SIS_dom"/>
</dbReference>
<dbReference type="AlphaFoldDB" id="A0A173ZFX8"/>
<evidence type="ECO:0000256" key="2">
    <source>
        <dbReference type="ARBA" id="ARBA00023125"/>
    </source>
</evidence>
<evidence type="ECO:0000259" key="4">
    <source>
        <dbReference type="PROSITE" id="PS51071"/>
    </source>
</evidence>